<name>A0ABU3R4K7_9GAMM</name>
<evidence type="ECO:0000259" key="4">
    <source>
        <dbReference type="Pfam" id="PF00294"/>
    </source>
</evidence>
<dbReference type="Gene3D" id="3.40.1190.20">
    <property type="match status" value="1"/>
</dbReference>
<dbReference type="SUPFAM" id="SSF53613">
    <property type="entry name" value="Ribokinase-like"/>
    <property type="match status" value="1"/>
</dbReference>
<dbReference type="PANTHER" id="PTHR43085:SF15">
    <property type="entry name" value="2-DEHYDRO-3-DEOXYGLUCONOKINASE"/>
    <property type="match status" value="1"/>
</dbReference>
<keyword evidence="2" id="KW-0808">Transferase</keyword>
<keyword evidence="6" id="KW-1185">Reference proteome</keyword>
<proteinExistence type="inferred from homology"/>
<protein>
    <submittedName>
        <fullName evidence="5">Sugar kinase</fullName>
    </submittedName>
</protein>
<dbReference type="GO" id="GO:0016301">
    <property type="term" value="F:kinase activity"/>
    <property type="evidence" value="ECO:0007669"/>
    <property type="project" value="UniProtKB-KW"/>
</dbReference>
<sequence>MSEFKLAIIGECMAEISGRVLGTMQQSFGGDTLNTAIYLKTLLPEAGMVSFVTVMGNDPLSTAIINRWQQAGVDTSLVLIDPDRQVGLYMIENDERGERTFQYWRDDSAAKYLLQHDKFNAAYTSMSDYDGIFLSGISLAILPDEDKYKLIERLKVLKQQGVQIIFDGNYRPKLWNNKDTTQLFYNLMYDIADLALITFDDEELLWGDKNLDACRTRLLQHDINHLVLKDGANGCYYTHLGVTTHISTTPVTTVIDTTAAGDSFNAGFLAGWFNNKPAKHCAELGNALAGQVIQQKGAIVPVNIDLLNL</sequence>
<dbReference type="PANTHER" id="PTHR43085">
    <property type="entry name" value="HEXOKINASE FAMILY MEMBER"/>
    <property type="match status" value="1"/>
</dbReference>
<accession>A0ABU3R4K7</accession>
<dbReference type="Pfam" id="PF00294">
    <property type="entry name" value="PfkB"/>
    <property type="match status" value="1"/>
</dbReference>
<evidence type="ECO:0000256" key="1">
    <source>
        <dbReference type="ARBA" id="ARBA00010688"/>
    </source>
</evidence>
<dbReference type="InterPro" id="IPR011611">
    <property type="entry name" value="PfkB_dom"/>
</dbReference>
<evidence type="ECO:0000313" key="6">
    <source>
        <dbReference type="Proteomes" id="UP001257914"/>
    </source>
</evidence>
<comment type="similarity">
    <text evidence="1">Belongs to the carbohydrate kinase PfkB family.</text>
</comment>
<organism evidence="5 6">
    <name type="scientific">Psychrosphaera aquimarina</name>
    <dbReference type="NCBI Taxonomy" id="2044854"/>
    <lineage>
        <taxon>Bacteria</taxon>
        <taxon>Pseudomonadati</taxon>
        <taxon>Pseudomonadota</taxon>
        <taxon>Gammaproteobacteria</taxon>
        <taxon>Alteromonadales</taxon>
        <taxon>Pseudoalteromonadaceae</taxon>
        <taxon>Psychrosphaera</taxon>
    </lineage>
</organism>
<dbReference type="InterPro" id="IPR050306">
    <property type="entry name" value="PfkB_Carbo_kinase"/>
</dbReference>
<dbReference type="Proteomes" id="UP001257914">
    <property type="component" value="Unassembled WGS sequence"/>
</dbReference>
<evidence type="ECO:0000256" key="2">
    <source>
        <dbReference type="ARBA" id="ARBA00022679"/>
    </source>
</evidence>
<reference evidence="5 6" key="1">
    <citation type="submission" date="2023-10" db="EMBL/GenBank/DDBJ databases">
        <title>Psychrosphaera aquimaarina strain SW33 isolated from seawater.</title>
        <authorList>
            <person name="Bayburt H."/>
            <person name="Kim J.M."/>
            <person name="Choi B.J."/>
            <person name="Jeon C.O."/>
        </authorList>
    </citation>
    <scope>NUCLEOTIDE SEQUENCE [LARGE SCALE GENOMIC DNA]</scope>
    <source>
        <strain evidence="5 6">KCTC 52743</strain>
    </source>
</reference>
<dbReference type="InterPro" id="IPR002173">
    <property type="entry name" value="Carboh/pur_kinase_PfkB_CS"/>
</dbReference>
<keyword evidence="3 5" id="KW-0418">Kinase</keyword>
<dbReference type="InterPro" id="IPR029056">
    <property type="entry name" value="Ribokinase-like"/>
</dbReference>
<dbReference type="EMBL" id="JAWCUA010000010">
    <property type="protein sequence ID" value="MDU0114402.1"/>
    <property type="molecule type" value="Genomic_DNA"/>
</dbReference>
<dbReference type="PROSITE" id="PS00584">
    <property type="entry name" value="PFKB_KINASES_2"/>
    <property type="match status" value="1"/>
</dbReference>
<comment type="caution">
    <text evidence="5">The sequence shown here is derived from an EMBL/GenBank/DDBJ whole genome shotgun (WGS) entry which is preliminary data.</text>
</comment>
<dbReference type="CDD" id="cd01166">
    <property type="entry name" value="KdgK"/>
    <property type="match status" value="1"/>
</dbReference>
<gene>
    <name evidence="5" type="ORF">RT723_15675</name>
</gene>
<evidence type="ECO:0000256" key="3">
    <source>
        <dbReference type="ARBA" id="ARBA00022777"/>
    </source>
</evidence>
<evidence type="ECO:0000313" key="5">
    <source>
        <dbReference type="EMBL" id="MDU0114402.1"/>
    </source>
</evidence>
<feature type="domain" description="Carbohydrate kinase PfkB" evidence="4">
    <location>
        <begin position="5"/>
        <end position="301"/>
    </location>
</feature>
<dbReference type="RefSeq" id="WP_315948022.1">
    <property type="nucleotide sequence ID" value="NZ_JAWCUA010000010.1"/>
</dbReference>